<dbReference type="InterPro" id="IPR023471">
    <property type="entry name" value="CtaG/Cox11_dom_sf"/>
</dbReference>
<organism evidence="11 12">
    <name type="scientific">Microvirgula aerodenitrificans</name>
    <dbReference type="NCBI Taxonomy" id="57480"/>
    <lineage>
        <taxon>Bacteria</taxon>
        <taxon>Pseudomonadati</taxon>
        <taxon>Pseudomonadota</taxon>
        <taxon>Betaproteobacteria</taxon>
        <taxon>Neisseriales</taxon>
        <taxon>Aquaspirillaceae</taxon>
        <taxon>Microvirgula</taxon>
    </lineage>
</organism>
<sequence length="182" mass="19839">MTAPTVDRAAGNRVLLYKLLVIAVLMFGFAFALIPFYREICAALGLNELTRADAAPANTQVDLSRSLSVALDANPQPGSPLSLVPLRPSLNVHPGEFAHVEYRIVNQSQRRIWAQALPAYSPVSAAQYFHKLECFCFREMVLEPGESRTLPVVFVIDRQVPDSVGALALSYRVIEVAGKGGS</sequence>
<evidence type="ECO:0000256" key="8">
    <source>
        <dbReference type="ARBA" id="ARBA00023008"/>
    </source>
</evidence>
<proteinExistence type="inferred from homology"/>
<dbReference type="KEGG" id="maer:DAI18_07740"/>
<dbReference type="GO" id="GO:0005507">
    <property type="term" value="F:copper ion binding"/>
    <property type="evidence" value="ECO:0007669"/>
    <property type="project" value="InterPro"/>
</dbReference>
<dbReference type="EMBL" id="CP028519">
    <property type="protein sequence ID" value="AVY93947.1"/>
    <property type="molecule type" value="Genomic_DNA"/>
</dbReference>
<protein>
    <recommendedName>
        <fullName evidence="4">Cytochrome c oxidase assembly protein CtaG</fullName>
    </recommendedName>
</protein>
<evidence type="ECO:0000256" key="3">
    <source>
        <dbReference type="ARBA" id="ARBA00009620"/>
    </source>
</evidence>
<dbReference type="OrthoDB" id="9804841at2"/>
<evidence type="ECO:0000256" key="4">
    <source>
        <dbReference type="ARBA" id="ARBA00015384"/>
    </source>
</evidence>
<evidence type="ECO:0000256" key="2">
    <source>
        <dbReference type="ARBA" id="ARBA00004382"/>
    </source>
</evidence>
<accession>A0A2S0P9I2</accession>
<keyword evidence="5 10" id="KW-0812">Transmembrane</keyword>
<evidence type="ECO:0000256" key="10">
    <source>
        <dbReference type="SAM" id="Phobius"/>
    </source>
</evidence>
<name>A0A2S0P9I2_9NEIS</name>
<dbReference type="PANTHER" id="PTHR21320:SF3">
    <property type="entry name" value="CYTOCHROME C OXIDASE ASSEMBLY PROTEIN COX11, MITOCHONDRIAL-RELATED"/>
    <property type="match status" value="1"/>
</dbReference>
<feature type="transmembrane region" description="Helical" evidence="10">
    <location>
        <begin position="15"/>
        <end position="37"/>
    </location>
</feature>
<keyword evidence="7 10" id="KW-1133">Transmembrane helix</keyword>
<dbReference type="RefSeq" id="WP_028499423.1">
    <property type="nucleotide sequence ID" value="NZ_CAURZP010000013.1"/>
</dbReference>
<evidence type="ECO:0000313" key="11">
    <source>
        <dbReference type="EMBL" id="AVY93947.1"/>
    </source>
</evidence>
<dbReference type="STRING" id="1122240.GCA_000620105_02392"/>
<comment type="similarity">
    <text evidence="3">Belongs to the COX11/CtaG family.</text>
</comment>
<gene>
    <name evidence="11" type="ORF">DAI18_07740</name>
</gene>
<evidence type="ECO:0000256" key="7">
    <source>
        <dbReference type="ARBA" id="ARBA00022989"/>
    </source>
</evidence>
<dbReference type="Gene3D" id="2.60.370.10">
    <property type="entry name" value="Ctag/Cox11"/>
    <property type="match status" value="1"/>
</dbReference>
<evidence type="ECO:0000256" key="6">
    <source>
        <dbReference type="ARBA" id="ARBA00022968"/>
    </source>
</evidence>
<comment type="function">
    <text evidence="1">Exerts its effect at some terminal stage of cytochrome c oxidase synthesis, probably by being involved in the insertion of the copper B into subunit I.</text>
</comment>
<evidence type="ECO:0000256" key="5">
    <source>
        <dbReference type="ARBA" id="ARBA00022692"/>
    </source>
</evidence>
<dbReference type="PANTHER" id="PTHR21320">
    <property type="entry name" value="CYTOCHROME C OXIDASE ASSEMBLY PROTEIN COX11-RELATED"/>
    <property type="match status" value="1"/>
</dbReference>
<dbReference type="GO" id="GO:0005886">
    <property type="term" value="C:plasma membrane"/>
    <property type="evidence" value="ECO:0007669"/>
    <property type="project" value="UniProtKB-SubCell"/>
</dbReference>
<keyword evidence="9 10" id="KW-0472">Membrane</keyword>
<keyword evidence="12" id="KW-1185">Reference proteome</keyword>
<comment type="subcellular location">
    <subcellularLocation>
        <location evidence="2">Cell inner membrane</location>
        <topology evidence="2">Single-pass type II membrane protein</topology>
        <orientation evidence="2">Periplasmic side</orientation>
    </subcellularLocation>
</comment>
<dbReference type="NCBIfam" id="NF003465">
    <property type="entry name" value="PRK05089.1"/>
    <property type="match status" value="1"/>
</dbReference>
<evidence type="ECO:0000256" key="1">
    <source>
        <dbReference type="ARBA" id="ARBA00004007"/>
    </source>
</evidence>
<dbReference type="SUPFAM" id="SSF110111">
    <property type="entry name" value="Ctag/Cox11"/>
    <property type="match status" value="1"/>
</dbReference>
<evidence type="ECO:0000256" key="9">
    <source>
        <dbReference type="ARBA" id="ARBA00023136"/>
    </source>
</evidence>
<dbReference type="Proteomes" id="UP000244173">
    <property type="component" value="Chromosome"/>
</dbReference>
<keyword evidence="8" id="KW-0186">Copper</keyword>
<evidence type="ECO:0000313" key="12">
    <source>
        <dbReference type="Proteomes" id="UP000244173"/>
    </source>
</evidence>
<reference evidence="11 12" key="1">
    <citation type="submission" date="2018-04" db="EMBL/GenBank/DDBJ databases">
        <title>Denitrifier Microvirgula.</title>
        <authorList>
            <person name="Anderson E."/>
            <person name="Jang J."/>
            <person name="Ishii S."/>
        </authorList>
    </citation>
    <scope>NUCLEOTIDE SEQUENCE [LARGE SCALE GENOMIC DNA]</scope>
    <source>
        <strain evidence="11 12">BE2.4</strain>
    </source>
</reference>
<keyword evidence="6" id="KW-0735">Signal-anchor</keyword>
<dbReference type="Pfam" id="PF04442">
    <property type="entry name" value="CtaG_Cox11"/>
    <property type="match status" value="1"/>
</dbReference>
<dbReference type="InterPro" id="IPR007533">
    <property type="entry name" value="Cyt_c_oxidase_assmbl_CtaG"/>
</dbReference>
<dbReference type="AlphaFoldDB" id="A0A2S0P9I2"/>